<evidence type="ECO:0000313" key="3">
    <source>
        <dbReference type="Proteomes" id="UP000313359"/>
    </source>
</evidence>
<dbReference type="Proteomes" id="UP000313359">
    <property type="component" value="Unassembled WGS sequence"/>
</dbReference>
<name>A0A5C2RQD1_9APHY</name>
<feature type="region of interest" description="Disordered" evidence="1">
    <location>
        <begin position="106"/>
        <end position="150"/>
    </location>
</feature>
<gene>
    <name evidence="2" type="ORF">L227DRAFT_400264</name>
</gene>
<feature type="compositionally biased region" description="Basic residues" evidence="1">
    <location>
        <begin position="131"/>
        <end position="150"/>
    </location>
</feature>
<reference evidence="2" key="1">
    <citation type="journal article" date="2018" name="Genome Biol. Evol.">
        <title>Genomics and development of Lentinus tigrinus, a white-rot wood-decaying mushroom with dimorphic fruiting bodies.</title>
        <authorList>
            <person name="Wu B."/>
            <person name="Xu Z."/>
            <person name="Knudson A."/>
            <person name="Carlson A."/>
            <person name="Chen N."/>
            <person name="Kovaka S."/>
            <person name="LaButti K."/>
            <person name="Lipzen A."/>
            <person name="Pennachio C."/>
            <person name="Riley R."/>
            <person name="Schakwitz W."/>
            <person name="Umezawa K."/>
            <person name="Ohm R.A."/>
            <person name="Grigoriev I.V."/>
            <person name="Nagy L.G."/>
            <person name="Gibbons J."/>
            <person name="Hibbett D."/>
        </authorList>
    </citation>
    <scope>NUCLEOTIDE SEQUENCE [LARGE SCALE GENOMIC DNA]</scope>
    <source>
        <strain evidence="2">ALCF2SS1-6</strain>
    </source>
</reference>
<dbReference type="AlphaFoldDB" id="A0A5C2RQD1"/>
<keyword evidence="3" id="KW-1185">Reference proteome</keyword>
<evidence type="ECO:0000256" key="1">
    <source>
        <dbReference type="SAM" id="MobiDB-lite"/>
    </source>
</evidence>
<accession>A0A5C2RQD1</accession>
<organism evidence="2 3">
    <name type="scientific">Lentinus tigrinus ALCF2SS1-6</name>
    <dbReference type="NCBI Taxonomy" id="1328759"/>
    <lineage>
        <taxon>Eukaryota</taxon>
        <taxon>Fungi</taxon>
        <taxon>Dikarya</taxon>
        <taxon>Basidiomycota</taxon>
        <taxon>Agaricomycotina</taxon>
        <taxon>Agaricomycetes</taxon>
        <taxon>Polyporales</taxon>
        <taxon>Polyporaceae</taxon>
        <taxon>Lentinus</taxon>
    </lineage>
</organism>
<protein>
    <submittedName>
        <fullName evidence="2">Uncharacterized protein</fullName>
    </submittedName>
</protein>
<dbReference type="EMBL" id="ML122323">
    <property type="protein sequence ID" value="RPD53370.1"/>
    <property type="molecule type" value="Genomic_DNA"/>
</dbReference>
<evidence type="ECO:0000313" key="2">
    <source>
        <dbReference type="EMBL" id="RPD53370.1"/>
    </source>
</evidence>
<sequence length="173" mass="19154">MMDSAVAIPSCRDWTSPFSQGVAHYLGEDQVGRSAISSPTLRLHMHRSRCDTLHWTGLTGTRRRTVHTDVVRTSVPAAQSHTRNCRTFDVDAGHKFRSLGTHHLSPLGRRLAGRPVGVHRGDSSRPGAQAPHRRRAGQRPGRPRSILRRHTPIHVNNVWLEGYDNGVKSSGAV</sequence>
<proteinExistence type="predicted"/>